<organism evidence="11 12">
    <name type="scientific">Otariodibacter oris</name>
    <dbReference type="NCBI Taxonomy" id="1032623"/>
    <lineage>
        <taxon>Bacteria</taxon>
        <taxon>Pseudomonadati</taxon>
        <taxon>Pseudomonadota</taxon>
        <taxon>Gammaproteobacteria</taxon>
        <taxon>Pasteurellales</taxon>
        <taxon>Pasteurellaceae</taxon>
        <taxon>Otariodibacter</taxon>
    </lineage>
</organism>
<reference evidence="11 12" key="1">
    <citation type="submission" date="2018-10" db="EMBL/GenBank/DDBJ databases">
        <title>Genomic Encyclopedia of Type Strains, Phase IV (KMG-IV): sequencing the most valuable type-strain genomes for metagenomic binning, comparative biology and taxonomic classification.</title>
        <authorList>
            <person name="Goeker M."/>
        </authorList>
    </citation>
    <scope>NUCLEOTIDE SEQUENCE [LARGE SCALE GENOMIC DNA]</scope>
    <source>
        <strain evidence="11 12">DSM 23800</strain>
    </source>
</reference>
<evidence type="ECO:0000256" key="4">
    <source>
        <dbReference type="ARBA" id="ARBA00022519"/>
    </source>
</evidence>
<feature type="transmembrane region" description="Helical" evidence="9">
    <location>
        <begin position="9"/>
        <end position="27"/>
    </location>
</feature>
<keyword evidence="4" id="KW-0997">Cell inner membrane</keyword>
<gene>
    <name evidence="11" type="ORF">DES31_0369</name>
</gene>
<dbReference type="GO" id="GO:0005886">
    <property type="term" value="C:plasma membrane"/>
    <property type="evidence" value="ECO:0007669"/>
    <property type="project" value="UniProtKB-SubCell"/>
</dbReference>
<dbReference type="AlphaFoldDB" id="A0A420XIY7"/>
<evidence type="ECO:0000313" key="11">
    <source>
        <dbReference type="EMBL" id="RKR77050.1"/>
    </source>
</evidence>
<evidence type="ECO:0000256" key="8">
    <source>
        <dbReference type="ARBA" id="ARBA00024202"/>
    </source>
</evidence>
<evidence type="ECO:0000256" key="3">
    <source>
        <dbReference type="ARBA" id="ARBA00022475"/>
    </source>
</evidence>
<feature type="domain" description="ABC transmembrane type-1" evidence="10">
    <location>
        <begin position="73"/>
        <end position="301"/>
    </location>
</feature>
<evidence type="ECO:0000256" key="6">
    <source>
        <dbReference type="ARBA" id="ARBA00022989"/>
    </source>
</evidence>
<dbReference type="Gene3D" id="1.10.3720.10">
    <property type="entry name" value="MetI-like"/>
    <property type="match status" value="1"/>
</dbReference>
<feature type="transmembrane region" description="Helical" evidence="9">
    <location>
        <begin position="72"/>
        <end position="97"/>
    </location>
</feature>
<keyword evidence="2 9" id="KW-0813">Transport</keyword>
<proteinExistence type="inferred from homology"/>
<dbReference type="Pfam" id="PF00528">
    <property type="entry name" value="BPD_transp_1"/>
    <property type="match status" value="1"/>
</dbReference>
<dbReference type="Proteomes" id="UP000280099">
    <property type="component" value="Unassembled WGS sequence"/>
</dbReference>
<feature type="transmembrane region" description="Helical" evidence="9">
    <location>
        <begin position="149"/>
        <end position="170"/>
    </location>
</feature>
<comment type="similarity">
    <text evidence="8">Belongs to the binding-protein-dependent transport system permease family. OppBC subfamily.</text>
</comment>
<feature type="transmembrane region" description="Helical" evidence="9">
    <location>
        <begin position="283"/>
        <end position="308"/>
    </location>
</feature>
<evidence type="ECO:0000256" key="5">
    <source>
        <dbReference type="ARBA" id="ARBA00022692"/>
    </source>
</evidence>
<dbReference type="OrthoDB" id="9805855at2"/>
<evidence type="ECO:0000256" key="2">
    <source>
        <dbReference type="ARBA" id="ARBA00022448"/>
    </source>
</evidence>
<dbReference type="InterPro" id="IPR035906">
    <property type="entry name" value="MetI-like_sf"/>
</dbReference>
<sequence length="319" mass="35738">MLLAALRKLFLTFITLVILSIISYNILLRDPLNNLFESDFSTYIDYVTNLLQGDWGISQTTGEPLVKQILDVFPATISLCIAVLILSLIVGVPLGFLSATLYKNPVGKILSTVASLSLALPVFWFAILMLSYASLNQWEISAIGEIHPIYYVEAITGVTFIDILLAESPYKLKMMQSALQHLALPTIVLAVPATLEMIRIIEQRTLYILQQNYIKIAQARGWSSFKIWKNHILRNTLLPLLPTIIRNITLTFAFAMLIENVISWGGIGRWMINALMIQDYHAISVGVITIGIFVLLVDLLASIVATLLDPSQKKDWYVK</sequence>
<dbReference type="PROSITE" id="PS50928">
    <property type="entry name" value="ABC_TM1"/>
    <property type="match status" value="1"/>
</dbReference>
<dbReference type="EMBL" id="RBJC01000004">
    <property type="protein sequence ID" value="RKR77050.1"/>
    <property type="molecule type" value="Genomic_DNA"/>
</dbReference>
<keyword evidence="7 9" id="KW-0472">Membrane</keyword>
<keyword evidence="6 9" id="KW-1133">Transmembrane helix</keyword>
<evidence type="ECO:0000256" key="1">
    <source>
        <dbReference type="ARBA" id="ARBA00004429"/>
    </source>
</evidence>
<feature type="transmembrane region" description="Helical" evidence="9">
    <location>
        <begin position="244"/>
        <end position="262"/>
    </location>
</feature>
<dbReference type="CDD" id="cd06261">
    <property type="entry name" value="TM_PBP2"/>
    <property type="match status" value="1"/>
</dbReference>
<comment type="caution">
    <text evidence="11">The sequence shown here is derived from an EMBL/GenBank/DDBJ whole genome shotgun (WGS) entry which is preliminary data.</text>
</comment>
<keyword evidence="5 9" id="KW-0812">Transmembrane</keyword>
<evidence type="ECO:0000313" key="12">
    <source>
        <dbReference type="Proteomes" id="UP000280099"/>
    </source>
</evidence>
<dbReference type="InterPro" id="IPR000515">
    <property type="entry name" value="MetI-like"/>
</dbReference>
<comment type="subcellular location">
    <subcellularLocation>
        <location evidence="1">Cell inner membrane</location>
        <topology evidence="1">Multi-pass membrane protein</topology>
    </subcellularLocation>
    <subcellularLocation>
        <location evidence="9">Cell membrane</location>
        <topology evidence="9">Multi-pass membrane protein</topology>
    </subcellularLocation>
</comment>
<keyword evidence="12" id="KW-1185">Reference proteome</keyword>
<accession>A0A420XIY7</accession>
<protein>
    <submittedName>
        <fullName evidence="11">Cationic peptide transport system permease protein</fullName>
    </submittedName>
</protein>
<evidence type="ECO:0000256" key="9">
    <source>
        <dbReference type="RuleBase" id="RU363032"/>
    </source>
</evidence>
<dbReference type="GO" id="GO:0071916">
    <property type="term" value="F:dipeptide transmembrane transporter activity"/>
    <property type="evidence" value="ECO:0007669"/>
    <property type="project" value="TreeGrafter"/>
</dbReference>
<dbReference type="PANTHER" id="PTHR43163">
    <property type="entry name" value="DIPEPTIDE TRANSPORT SYSTEM PERMEASE PROTEIN DPPB-RELATED"/>
    <property type="match status" value="1"/>
</dbReference>
<evidence type="ECO:0000256" key="7">
    <source>
        <dbReference type="ARBA" id="ARBA00023136"/>
    </source>
</evidence>
<feature type="transmembrane region" description="Helical" evidence="9">
    <location>
        <begin position="109"/>
        <end position="129"/>
    </location>
</feature>
<keyword evidence="3" id="KW-1003">Cell membrane</keyword>
<dbReference type="SUPFAM" id="SSF161098">
    <property type="entry name" value="MetI-like"/>
    <property type="match status" value="1"/>
</dbReference>
<dbReference type="RefSeq" id="WP_121121412.1">
    <property type="nucleotide sequence ID" value="NZ_CP016604.1"/>
</dbReference>
<dbReference type="PANTHER" id="PTHR43163:SF4">
    <property type="entry name" value="PUTRESCINE EXPORT SYSTEM PERMEASE PROTEIN SAPB"/>
    <property type="match status" value="1"/>
</dbReference>
<name>A0A420XIY7_9PAST</name>
<evidence type="ECO:0000259" key="10">
    <source>
        <dbReference type="PROSITE" id="PS50928"/>
    </source>
</evidence>